<evidence type="ECO:0000313" key="4">
    <source>
        <dbReference type="Proteomes" id="UP000190641"/>
    </source>
</evidence>
<evidence type="ECO:0000313" key="1">
    <source>
        <dbReference type="EMBL" id="MCQ6288769.1"/>
    </source>
</evidence>
<sequence>MKINPYTLSYTIIAPSGETYPMQEVVFYTASKDRAIQLLDEEIQRRLGNGYQRHISCTSSVEQENVQLSLF</sequence>
<protein>
    <submittedName>
        <fullName evidence="2">Uncharacterized protein</fullName>
    </submittedName>
</protein>
<name>A0A9X6B838_BACCE</name>
<dbReference type="Proteomes" id="UP000321735">
    <property type="component" value="Chromosome"/>
</dbReference>
<evidence type="ECO:0000313" key="2">
    <source>
        <dbReference type="EMBL" id="OOR74165.1"/>
    </source>
</evidence>
<dbReference type="Proteomes" id="UP001204643">
    <property type="component" value="Unassembled WGS sequence"/>
</dbReference>
<reference evidence="2 4" key="1">
    <citation type="submission" date="2017-01" db="EMBL/GenBank/DDBJ databases">
        <title>Bacillus cereus isolates.</title>
        <authorList>
            <person name="Beno S.M."/>
        </authorList>
    </citation>
    <scope>NUCLEOTIDE SEQUENCE [LARGE SCALE GENOMIC DNA]</scope>
    <source>
        <strain evidence="2 4">FSL K6-1030</strain>
    </source>
</reference>
<accession>A0A9X6B838</accession>
<dbReference type="RefSeq" id="WP_078186779.1">
    <property type="nucleotide sequence ID" value="NZ_CP031778.1"/>
</dbReference>
<dbReference type="Proteomes" id="UP000190641">
    <property type="component" value="Unassembled WGS sequence"/>
</dbReference>
<organism evidence="2 4">
    <name type="scientific">Bacillus cereus</name>
    <dbReference type="NCBI Taxonomy" id="1396"/>
    <lineage>
        <taxon>Bacteria</taxon>
        <taxon>Bacillati</taxon>
        <taxon>Bacillota</taxon>
        <taxon>Bacilli</taxon>
        <taxon>Bacillales</taxon>
        <taxon>Bacillaceae</taxon>
        <taxon>Bacillus</taxon>
        <taxon>Bacillus cereus group</taxon>
    </lineage>
</organism>
<dbReference type="EMBL" id="CP031778">
    <property type="protein sequence ID" value="QDZ77409.1"/>
    <property type="molecule type" value="Genomic_DNA"/>
</dbReference>
<proteinExistence type="predicted"/>
<dbReference type="EMBL" id="MUAU01000045">
    <property type="protein sequence ID" value="OOR74165.1"/>
    <property type="molecule type" value="Genomic_DNA"/>
</dbReference>
<evidence type="ECO:0000313" key="3">
    <source>
        <dbReference type="EMBL" id="QDZ77409.1"/>
    </source>
</evidence>
<dbReference type="EMBL" id="JANHEB010000090">
    <property type="protein sequence ID" value="MCQ6288769.1"/>
    <property type="molecule type" value="Genomic_DNA"/>
</dbReference>
<reference evidence="1" key="3">
    <citation type="submission" date="2022-07" db="EMBL/GenBank/DDBJ databases">
        <title>Identification and characterization of Bacillus thuringiensis and other Bacillus cereus group isolates from spinach by whole genome sequencing.</title>
        <authorList>
            <person name="Zao X."/>
            <person name="Zervas A."/>
            <person name="Hendriks M."/>
            <person name="Rajkovic A."/>
            <person name="Van Overbeek L."/>
            <person name="Hendriksen N.B."/>
            <person name="Uyttendaele M."/>
        </authorList>
    </citation>
    <scope>NUCLEOTIDE SEQUENCE</scope>
    <source>
        <strain evidence="1">781001F-1</strain>
    </source>
</reference>
<gene>
    <name evidence="2" type="ORF">BLX06_15290</name>
    <name evidence="3" type="ORF">D0437_32610</name>
    <name evidence="1" type="ORF">NPM19_29750</name>
</gene>
<evidence type="ECO:0000313" key="5">
    <source>
        <dbReference type="Proteomes" id="UP000321735"/>
    </source>
</evidence>
<dbReference type="AlphaFoldDB" id="A0A9X6B838"/>
<reference evidence="3 5" key="2">
    <citation type="journal article" date="2019" name="Ecotoxicol. Environ. Saf.">
        <title>Microbial characterization of heavy metal resistant bacterial strains isolated from an electroplating wastewater treatment plant.</title>
        <authorList>
            <person name="Cai X."/>
            <person name="Zheng X."/>
            <person name="Zhang D."/>
            <person name="Iqbal W."/>
            <person name="Liu C."/>
            <person name="Yang B."/>
            <person name="Zhao X."/>
            <person name="Lu X."/>
            <person name="Mao Y."/>
        </authorList>
    </citation>
    <scope>NUCLEOTIDE SEQUENCE [LARGE SCALE GENOMIC DNA]</scope>
    <source>
        <strain evidence="3 5">Co1-1</strain>
    </source>
</reference>